<dbReference type="EMBL" id="JAEKJA010000001">
    <property type="protein sequence ID" value="MBJ3774340.1"/>
    <property type="molecule type" value="Genomic_DNA"/>
</dbReference>
<name>A0A934MEY0_9HYPH</name>
<keyword evidence="3" id="KW-1185">Reference proteome</keyword>
<dbReference type="AlphaFoldDB" id="A0A934MEY0"/>
<gene>
    <name evidence="2" type="ORF">JCR33_01480</name>
</gene>
<evidence type="ECO:0000313" key="3">
    <source>
        <dbReference type="Proteomes" id="UP000609531"/>
    </source>
</evidence>
<protein>
    <submittedName>
        <fullName evidence="2">Uncharacterized protein</fullName>
    </submittedName>
</protein>
<sequence length="154" mass="17156">MPNTTVPADGEAMPGGELTPDEKVRLRELKEEFFALIGRATDAENKADEDRLKRVQFERFVGDTILDLLDKISAELQPRIHLLDLAVGGDSVPSDDRGALRWAVDDVGGVVDDLYLDLKGISRIAHRRVEAELGRWVPLRDDEEFSLCGADEKD</sequence>
<dbReference type="RefSeq" id="WP_198880227.1">
    <property type="nucleotide sequence ID" value="NZ_JAEKJA010000001.1"/>
</dbReference>
<evidence type="ECO:0000256" key="1">
    <source>
        <dbReference type="SAM" id="MobiDB-lite"/>
    </source>
</evidence>
<dbReference type="Proteomes" id="UP000609531">
    <property type="component" value="Unassembled WGS sequence"/>
</dbReference>
<evidence type="ECO:0000313" key="2">
    <source>
        <dbReference type="EMBL" id="MBJ3774340.1"/>
    </source>
</evidence>
<organism evidence="2 3">
    <name type="scientific">Acuticoccus mangrovi</name>
    <dbReference type="NCBI Taxonomy" id="2796142"/>
    <lineage>
        <taxon>Bacteria</taxon>
        <taxon>Pseudomonadati</taxon>
        <taxon>Pseudomonadota</taxon>
        <taxon>Alphaproteobacteria</taxon>
        <taxon>Hyphomicrobiales</taxon>
        <taxon>Amorphaceae</taxon>
        <taxon>Acuticoccus</taxon>
    </lineage>
</organism>
<comment type="caution">
    <text evidence="2">The sequence shown here is derived from an EMBL/GenBank/DDBJ whole genome shotgun (WGS) entry which is preliminary data.</text>
</comment>
<accession>A0A934MEY0</accession>
<feature type="region of interest" description="Disordered" evidence="1">
    <location>
        <begin position="1"/>
        <end position="21"/>
    </location>
</feature>
<proteinExistence type="predicted"/>
<reference evidence="2" key="1">
    <citation type="submission" date="2020-12" db="EMBL/GenBank/DDBJ databases">
        <title>Bacterial taxonomy.</title>
        <authorList>
            <person name="Pan X."/>
        </authorList>
    </citation>
    <scope>NUCLEOTIDE SEQUENCE</scope>
    <source>
        <strain evidence="2">B2012</strain>
    </source>
</reference>